<dbReference type="SUPFAM" id="SSF51430">
    <property type="entry name" value="NAD(P)-linked oxidoreductase"/>
    <property type="match status" value="1"/>
</dbReference>
<evidence type="ECO:0000256" key="4">
    <source>
        <dbReference type="SAM" id="MobiDB-lite"/>
    </source>
</evidence>
<comment type="similarity">
    <text evidence="1">Belongs to the aldo/keto reductase family.</text>
</comment>
<dbReference type="CDD" id="cd19071">
    <property type="entry name" value="AKR_AKR1-5-like"/>
    <property type="match status" value="1"/>
</dbReference>
<organism evidence="6 7">
    <name type="scientific">Hondaea fermentalgiana</name>
    <dbReference type="NCBI Taxonomy" id="2315210"/>
    <lineage>
        <taxon>Eukaryota</taxon>
        <taxon>Sar</taxon>
        <taxon>Stramenopiles</taxon>
        <taxon>Bigyra</taxon>
        <taxon>Labyrinthulomycetes</taxon>
        <taxon>Thraustochytrida</taxon>
        <taxon>Thraustochytriidae</taxon>
        <taxon>Hondaea</taxon>
    </lineage>
</organism>
<dbReference type="PANTHER" id="PTHR43827:SF3">
    <property type="entry name" value="NADP-DEPENDENT OXIDOREDUCTASE DOMAIN-CONTAINING PROTEIN"/>
    <property type="match status" value="1"/>
</dbReference>
<dbReference type="InterPro" id="IPR023210">
    <property type="entry name" value="NADP_OxRdtase_dom"/>
</dbReference>
<dbReference type="InterPro" id="IPR020471">
    <property type="entry name" value="AKR"/>
</dbReference>
<dbReference type="Proteomes" id="UP000241890">
    <property type="component" value="Unassembled WGS sequence"/>
</dbReference>
<evidence type="ECO:0000259" key="5">
    <source>
        <dbReference type="Pfam" id="PF00248"/>
    </source>
</evidence>
<keyword evidence="3" id="KW-0560">Oxidoreductase</keyword>
<evidence type="ECO:0000256" key="3">
    <source>
        <dbReference type="ARBA" id="ARBA00023002"/>
    </source>
</evidence>
<evidence type="ECO:0000256" key="1">
    <source>
        <dbReference type="ARBA" id="ARBA00007905"/>
    </source>
</evidence>
<name>A0A2R5G3Q2_9STRA</name>
<dbReference type="EMBL" id="BEYU01000009">
    <property type="protein sequence ID" value="GBG24949.1"/>
    <property type="molecule type" value="Genomic_DNA"/>
</dbReference>
<dbReference type="OrthoDB" id="416253at2759"/>
<protein>
    <submittedName>
        <fullName evidence="6">Prostaglandin F synthase</fullName>
    </submittedName>
</protein>
<reference evidence="6 7" key="1">
    <citation type="submission" date="2017-12" db="EMBL/GenBank/DDBJ databases">
        <title>Sequencing, de novo assembly and annotation of complete genome of a new Thraustochytrid species, strain FCC1311.</title>
        <authorList>
            <person name="Sedici K."/>
            <person name="Godart F."/>
            <person name="Aiese Cigliano R."/>
            <person name="Sanseverino W."/>
            <person name="Barakat M."/>
            <person name="Ortet P."/>
            <person name="Marechal E."/>
            <person name="Cagnac O."/>
            <person name="Amato A."/>
        </authorList>
    </citation>
    <scope>NUCLEOTIDE SEQUENCE [LARGE SCALE GENOMIC DNA]</scope>
</reference>
<dbReference type="GO" id="GO:0016616">
    <property type="term" value="F:oxidoreductase activity, acting on the CH-OH group of donors, NAD or NADP as acceptor"/>
    <property type="evidence" value="ECO:0007669"/>
    <property type="project" value="UniProtKB-ARBA"/>
</dbReference>
<feature type="domain" description="NADP-dependent oxidoreductase" evidence="5">
    <location>
        <begin position="3"/>
        <end position="101"/>
    </location>
</feature>
<dbReference type="PRINTS" id="PR00069">
    <property type="entry name" value="ALDKETRDTASE"/>
</dbReference>
<proteinExistence type="inferred from homology"/>
<dbReference type="InterPro" id="IPR036812">
    <property type="entry name" value="NAD(P)_OxRdtase_dom_sf"/>
</dbReference>
<evidence type="ECO:0000256" key="2">
    <source>
        <dbReference type="ARBA" id="ARBA00022857"/>
    </source>
</evidence>
<keyword evidence="2" id="KW-0521">NADP</keyword>
<sequence length="224" mass="24006">MVGLGTWEYNNSVAYKATLTALKVGYVHVDTATMYGNHAGVGQAIQDWQSQNGGRREDIFVTTKIPGGLNYSAAEAALEASLKDLGLDYVDLMLVHFPAYWDGMGSAGPEATDDREFDHMVGTLYQSFSPLCGPCGTSELINGKLVTEIGKKYGKSGAQVSLKWQVQQGIPVIPKSDEASHIIANAQLFDWELSIEDMIKLDAAKSPPVTGGGDSKTSGDCKIP</sequence>
<dbReference type="PANTHER" id="PTHR43827">
    <property type="entry name" value="2,5-DIKETO-D-GLUCONIC ACID REDUCTASE"/>
    <property type="match status" value="1"/>
</dbReference>
<feature type="domain" description="NADP-dependent oxidoreductase" evidence="5">
    <location>
        <begin position="145"/>
        <end position="204"/>
    </location>
</feature>
<dbReference type="Gene3D" id="3.20.20.100">
    <property type="entry name" value="NADP-dependent oxidoreductase domain"/>
    <property type="match status" value="2"/>
</dbReference>
<comment type="caution">
    <text evidence="6">The sequence shown here is derived from an EMBL/GenBank/DDBJ whole genome shotgun (WGS) entry which is preliminary data.</text>
</comment>
<evidence type="ECO:0000313" key="7">
    <source>
        <dbReference type="Proteomes" id="UP000241890"/>
    </source>
</evidence>
<gene>
    <name evidence="6" type="ORF">FCC1311_039001</name>
</gene>
<dbReference type="AlphaFoldDB" id="A0A2R5G3Q2"/>
<feature type="region of interest" description="Disordered" evidence="4">
    <location>
        <begin position="204"/>
        <end position="224"/>
    </location>
</feature>
<dbReference type="InParanoid" id="A0A2R5G3Q2"/>
<dbReference type="Pfam" id="PF00248">
    <property type="entry name" value="Aldo_ket_red"/>
    <property type="match status" value="2"/>
</dbReference>
<keyword evidence="7" id="KW-1185">Reference proteome</keyword>
<accession>A0A2R5G3Q2</accession>
<evidence type="ECO:0000313" key="6">
    <source>
        <dbReference type="EMBL" id="GBG24949.1"/>
    </source>
</evidence>